<organism evidence="2 3">
    <name type="scientific">Halalkalicoccus paucihalophilus</name>
    <dbReference type="NCBI Taxonomy" id="1008153"/>
    <lineage>
        <taxon>Archaea</taxon>
        <taxon>Methanobacteriati</taxon>
        <taxon>Methanobacteriota</taxon>
        <taxon>Stenosarchaea group</taxon>
        <taxon>Halobacteria</taxon>
        <taxon>Halobacteriales</taxon>
        <taxon>Halococcaceae</taxon>
        <taxon>Halalkalicoccus</taxon>
    </lineage>
</organism>
<dbReference type="EMBL" id="LTAZ01000004">
    <property type="protein sequence ID" value="KYH26347.1"/>
    <property type="molecule type" value="Genomic_DNA"/>
</dbReference>
<evidence type="ECO:0000313" key="3">
    <source>
        <dbReference type="Proteomes" id="UP000075321"/>
    </source>
</evidence>
<dbReference type="RefSeq" id="WP_066380992.1">
    <property type="nucleotide sequence ID" value="NZ_LTAZ01000004.1"/>
</dbReference>
<name>A0A151AG22_9EURY</name>
<proteinExistence type="predicted"/>
<dbReference type="OrthoDB" id="265884at2157"/>
<reference evidence="2 3" key="1">
    <citation type="submission" date="2016-02" db="EMBL/GenBank/DDBJ databases">
        <title>Genome sequence of Halalkalicoccus paucihalophilus DSM 24557.</title>
        <authorList>
            <person name="Poehlein A."/>
            <person name="Daniel R."/>
        </authorList>
    </citation>
    <scope>NUCLEOTIDE SEQUENCE [LARGE SCALE GENOMIC DNA]</scope>
    <source>
        <strain evidence="2 3">DSM 24557</strain>
    </source>
</reference>
<dbReference type="AlphaFoldDB" id="A0A151AG22"/>
<feature type="region of interest" description="Disordered" evidence="1">
    <location>
        <begin position="1"/>
        <end position="34"/>
    </location>
</feature>
<sequence length="64" mass="6884">MSSTYPQSQPATTESPSITTPADDIRDADAGAPATFDTGCRRRLVCLMDAENESVSPAHTTRRE</sequence>
<feature type="compositionally biased region" description="Polar residues" evidence="1">
    <location>
        <begin position="1"/>
        <end position="20"/>
    </location>
</feature>
<protein>
    <submittedName>
        <fullName evidence="2">Uncharacterized protein</fullName>
    </submittedName>
</protein>
<accession>A0A151AG22</accession>
<evidence type="ECO:0000256" key="1">
    <source>
        <dbReference type="SAM" id="MobiDB-lite"/>
    </source>
</evidence>
<evidence type="ECO:0000313" key="2">
    <source>
        <dbReference type="EMBL" id="KYH26347.1"/>
    </source>
</evidence>
<comment type="caution">
    <text evidence="2">The sequence shown here is derived from an EMBL/GenBank/DDBJ whole genome shotgun (WGS) entry which is preliminary data.</text>
</comment>
<keyword evidence="3" id="KW-1185">Reference proteome</keyword>
<gene>
    <name evidence="2" type="ORF">HAPAU_14440</name>
</gene>
<dbReference type="Proteomes" id="UP000075321">
    <property type="component" value="Unassembled WGS sequence"/>
</dbReference>